<keyword evidence="1" id="KW-0812">Transmembrane</keyword>
<keyword evidence="1" id="KW-1133">Transmembrane helix</keyword>
<feature type="transmembrane region" description="Helical" evidence="1">
    <location>
        <begin position="84"/>
        <end position="107"/>
    </location>
</feature>
<evidence type="ECO:0000313" key="2">
    <source>
        <dbReference type="EMBL" id="SDW74979.1"/>
    </source>
</evidence>
<protein>
    <submittedName>
        <fullName evidence="2">Uncharacterized protein</fullName>
    </submittedName>
</protein>
<dbReference type="STRING" id="762486.SAMN05444411_10299"/>
<keyword evidence="1" id="KW-0472">Membrane</keyword>
<keyword evidence="3" id="KW-1185">Reference proteome</keyword>
<reference evidence="2 3" key="1">
    <citation type="submission" date="2016-10" db="EMBL/GenBank/DDBJ databases">
        <authorList>
            <person name="de Groot N.N."/>
        </authorList>
    </citation>
    <scope>NUCLEOTIDE SEQUENCE [LARGE SCALE GENOMIC DNA]</scope>
    <source>
        <strain evidence="2 3">DSM 24956</strain>
    </source>
</reference>
<evidence type="ECO:0000256" key="1">
    <source>
        <dbReference type="SAM" id="Phobius"/>
    </source>
</evidence>
<evidence type="ECO:0000313" key="3">
    <source>
        <dbReference type="Proteomes" id="UP000199595"/>
    </source>
</evidence>
<dbReference type="AlphaFoldDB" id="A0A1H2W4H1"/>
<sequence length="208" mass="23523">MAFYTLPLELKRVIDSEKTDFTVLTKRNVPISKAIGSLSFSVVWLVFVSFFIFSFFGPLLDGDNVNFKVNDVPTTASLDNLKPLLVPGLMMGLFALIGIIMFGYGMFTLLQKGSYFVGTETRLIKYRKGKIETYDWEQFSGNIKIKSSGQSGNLAFELRTGKMKSRKNAPDKYVPNVIHMVGLKDVFKIEKKCRLRIKENDPTPRVIA</sequence>
<organism evidence="2 3">
    <name type="scientific">Lutibacter oricola</name>
    <dbReference type="NCBI Taxonomy" id="762486"/>
    <lineage>
        <taxon>Bacteria</taxon>
        <taxon>Pseudomonadati</taxon>
        <taxon>Bacteroidota</taxon>
        <taxon>Flavobacteriia</taxon>
        <taxon>Flavobacteriales</taxon>
        <taxon>Flavobacteriaceae</taxon>
        <taxon>Lutibacter</taxon>
    </lineage>
</organism>
<dbReference type="OrthoDB" id="1151084at2"/>
<feature type="transmembrane region" description="Helical" evidence="1">
    <location>
        <begin position="34"/>
        <end position="56"/>
    </location>
</feature>
<gene>
    <name evidence="2" type="ORF">SAMN05444411_10299</name>
</gene>
<name>A0A1H2W4H1_9FLAO</name>
<dbReference type="RefSeq" id="WP_090120689.1">
    <property type="nucleotide sequence ID" value="NZ_FNNJ01000002.1"/>
</dbReference>
<accession>A0A1H2W4H1</accession>
<dbReference type="Proteomes" id="UP000199595">
    <property type="component" value="Unassembled WGS sequence"/>
</dbReference>
<proteinExistence type="predicted"/>
<dbReference type="EMBL" id="FNNJ01000002">
    <property type="protein sequence ID" value="SDW74979.1"/>
    <property type="molecule type" value="Genomic_DNA"/>
</dbReference>